<dbReference type="EMBL" id="LT607411">
    <property type="protein sequence ID" value="SCE97508.1"/>
    <property type="molecule type" value="Genomic_DNA"/>
</dbReference>
<evidence type="ECO:0000259" key="2">
    <source>
        <dbReference type="PROSITE" id="PS51725"/>
    </source>
</evidence>
<feature type="compositionally biased region" description="Polar residues" evidence="1">
    <location>
        <begin position="102"/>
        <end position="112"/>
    </location>
</feature>
<evidence type="ECO:0000256" key="1">
    <source>
        <dbReference type="SAM" id="MobiDB-lite"/>
    </source>
</evidence>
<evidence type="ECO:0000313" key="4">
    <source>
        <dbReference type="Proteomes" id="UP000198242"/>
    </source>
</evidence>
<dbReference type="AlphaFoldDB" id="A0A1C4WMW5"/>
<feature type="region of interest" description="Disordered" evidence="1">
    <location>
        <begin position="92"/>
        <end position="112"/>
    </location>
</feature>
<proteinExistence type="predicted"/>
<keyword evidence="3" id="KW-0503">Monooxygenase</keyword>
<dbReference type="InterPro" id="IPR007138">
    <property type="entry name" value="ABM_dom"/>
</dbReference>
<dbReference type="OrthoDB" id="165368at2"/>
<dbReference type="InterPro" id="IPR011008">
    <property type="entry name" value="Dimeric_a/b-barrel"/>
</dbReference>
<keyword evidence="3" id="KW-0560">Oxidoreductase</keyword>
<dbReference type="SUPFAM" id="SSF54909">
    <property type="entry name" value="Dimeric alpha+beta barrel"/>
    <property type="match status" value="1"/>
</dbReference>
<accession>A0A1C4WMW5</accession>
<name>A0A1C4WMW5_MICVI</name>
<sequence length="112" mass="12157">MPYGYIGSMKVKPGHRDDVLNILLNSAEGLRKVGCDPYVVCVSNADDVTILVSEVWQSKEKHDASLQLPETKAAISNAMPMLTGEFTRQEVTVDGRPPRLSPATTGSTARRA</sequence>
<dbReference type="Pfam" id="PF03992">
    <property type="entry name" value="ABM"/>
    <property type="match status" value="1"/>
</dbReference>
<dbReference type="GO" id="GO:0004497">
    <property type="term" value="F:monooxygenase activity"/>
    <property type="evidence" value="ECO:0007669"/>
    <property type="project" value="UniProtKB-KW"/>
</dbReference>
<dbReference type="Gene3D" id="3.30.70.100">
    <property type="match status" value="1"/>
</dbReference>
<protein>
    <submittedName>
        <fullName evidence="3">Quinol monooxygenase YgiN</fullName>
    </submittedName>
</protein>
<dbReference type="Proteomes" id="UP000198242">
    <property type="component" value="Chromosome I"/>
</dbReference>
<gene>
    <name evidence="3" type="ORF">GA0074695_2599</name>
</gene>
<evidence type="ECO:0000313" key="3">
    <source>
        <dbReference type="EMBL" id="SCE97508.1"/>
    </source>
</evidence>
<organism evidence="3 4">
    <name type="scientific">Micromonospora viridifaciens</name>
    <dbReference type="NCBI Taxonomy" id="1881"/>
    <lineage>
        <taxon>Bacteria</taxon>
        <taxon>Bacillati</taxon>
        <taxon>Actinomycetota</taxon>
        <taxon>Actinomycetes</taxon>
        <taxon>Micromonosporales</taxon>
        <taxon>Micromonosporaceae</taxon>
        <taxon>Micromonospora</taxon>
    </lineage>
</organism>
<keyword evidence="4" id="KW-1185">Reference proteome</keyword>
<reference evidence="4" key="1">
    <citation type="submission" date="2016-06" db="EMBL/GenBank/DDBJ databases">
        <authorList>
            <person name="Varghese N."/>
            <person name="Submissions Spin"/>
        </authorList>
    </citation>
    <scope>NUCLEOTIDE SEQUENCE [LARGE SCALE GENOMIC DNA]</scope>
    <source>
        <strain evidence="4">DSM 43909</strain>
    </source>
</reference>
<dbReference type="PROSITE" id="PS51725">
    <property type="entry name" value="ABM"/>
    <property type="match status" value="1"/>
</dbReference>
<feature type="domain" description="ABM" evidence="2">
    <location>
        <begin position="3"/>
        <end position="91"/>
    </location>
</feature>